<organism evidence="3 4">
    <name type="scientific">Meira miltonrushii</name>
    <dbReference type="NCBI Taxonomy" id="1280837"/>
    <lineage>
        <taxon>Eukaryota</taxon>
        <taxon>Fungi</taxon>
        <taxon>Dikarya</taxon>
        <taxon>Basidiomycota</taxon>
        <taxon>Ustilaginomycotina</taxon>
        <taxon>Exobasidiomycetes</taxon>
        <taxon>Exobasidiales</taxon>
        <taxon>Brachybasidiaceae</taxon>
        <taxon>Meira</taxon>
    </lineage>
</organism>
<feature type="signal peptide" evidence="2">
    <location>
        <begin position="1"/>
        <end position="20"/>
    </location>
</feature>
<dbReference type="EMBL" id="KZ819606">
    <property type="protein sequence ID" value="PWN31999.1"/>
    <property type="molecule type" value="Genomic_DNA"/>
</dbReference>
<keyword evidence="4" id="KW-1185">Reference proteome</keyword>
<dbReference type="Proteomes" id="UP000245771">
    <property type="component" value="Unassembled WGS sequence"/>
</dbReference>
<accession>A0A316V365</accession>
<dbReference type="AlphaFoldDB" id="A0A316V365"/>
<evidence type="ECO:0000256" key="1">
    <source>
        <dbReference type="SAM" id="MobiDB-lite"/>
    </source>
</evidence>
<dbReference type="InParanoid" id="A0A316V365"/>
<dbReference type="GeneID" id="37022936"/>
<evidence type="ECO:0000313" key="3">
    <source>
        <dbReference type="EMBL" id="PWN31999.1"/>
    </source>
</evidence>
<gene>
    <name evidence="3" type="ORF">FA14DRAFT_181918</name>
</gene>
<reference evidence="3 4" key="1">
    <citation type="journal article" date="2018" name="Mol. Biol. Evol.">
        <title>Broad Genomic Sampling Reveals a Smut Pathogenic Ancestry of the Fungal Clade Ustilaginomycotina.</title>
        <authorList>
            <person name="Kijpornyongpan T."/>
            <person name="Mondo S.J."/>
            <person name="Barry K."/>
            <person name="Sandor L."/>
            <person name="Lee J."/>
            <person name="Lipzen A."/>
            <person name="Pangilinan J."/>
            <person name="LaButti K."/>
            <person name="Hainaut M."/>
            <person name="Henrissat B."/>
            <person name="Grigoriev I.V."/>
            <person name="Spatafora J.W."/>
            <person name="Aime M.C."/>
        </authorList>
    </citation>
    <scope>NUCLEOTIDE SEQUENCE [LARGE SCALE GENOMIC DNA]</scope>
    <source>
        <strain evidence="3 4">MCA 3882</strain>
    </source>
</reference>
<sequence length="191" mass="22582">MRFSYHCIFVILFLAKACRLQTFEHPSTREVSPSGDEWKTFLNLSPDRSRSDRSQSLNEHHESTAQSSVKANRMALTEQVQTSKLSDSFIKERRRQKYKVEKAKFDALPYDQKLAKLEYKRAKGRKYYRQNKEKTGYPTKHAEFLSQIRELAKTGQASAEQLAVLDKEKKYQNEYYFKRKAQGVKKYKSKY</sequence>
<feature type="compositionally biased region" description="Basic and acidic residues" evidence="1">
    <location>
        <begin position="47"/>
        <end position="63"/>
    </location>
</feature>
<evidence type="ECO:0000256" key="2">
    <source>
        <dbReference type="SAM" id="SignalP"/>
    </source>
</evidence>
<proteinExistence type="predicted"/>
<keyword evidence="2" id="KW-0732">Signal</keyword>
<dbReference type="RefSeq" id="XP_025352301.1">
    <property type="nucleotide sequence ID" value="XM_025501155.1"/>
</dbReference>
<feature type="chain" id="PRO_5016305156" evidence="2">
    <location>
        <begin position="21"/>
        <end position="191"/>
    </location>
</feature>
<name>A0A316V365_9BASI</name>
<feature type="region of interest" description="Disordered" evidence="1">
    <location>
        <begin position="42"/>
        <end position="72"/>
    </location>
</feature>
<evidence type="ECO:0000313" key="4">
    <source>
        <dbReference type="Proteomes" id="UP000245771"/>
    </source>
</evidence>
<protein>
    <submittedName>
        <fullName evidence="3">Uncharacterized protein</fullName>
    </submittedName>
</protein>